<dbReference type="RefSeq" id="NP_001344825.1">
    <property type="nucleotide sequence ID" value="NM_001357896.1"/>
</dbReference>
<proteinExistence type="evidence at transcript level"/>
<dbReference type="Ensembl" id="ENSMUST00000070911.4">
    <property type="protein sequence ID" value="ENSMUSP00000064237.3"/>
    <property type="gene ID" value="ENSMUSG00000056656.7"/>
</dbReference>
<dbReference type="OrthoDB" id="6363454at2759"/>
<dbReference type="GeneTree" id="ENSGT01030000234599"/>
<dbReference type="GO" id="GO:0005615">
    <property type="term" value="C:extracellular space"/>
    <property type="evidence" value="ECO:0000266"/>
    <property type="project" value="GO_Central"/>
</dbReference>
<reference evidence="5 7" key="2">
    <citation type="journal article" date="2009" name="PLoS Biol.">
        <title>Lineage-specific biology revealed by a finished genome assembly of the mouse.</title>
        <authorList>
            <consortium name="Mouse Genome Sequencing Consortium"/>
            <person name="Church D.M."/>
            <person name="Goodstadt L."/>
            <person name="Hillier L.W."/>
            <person name="Zody M.C."/>
            <person name="Goldstein S."/>
            <person name="She X."/>
            <person name="Bult C.J."/>
            <person name="Agarwala R."/>
            <person name="Cherry J.L."/>
            <person name="DiCuccio M."/>
            <person name="Hlavina W."/>
            <person name="Kapustin Y."/>
            <person name="Meric P."/>
            <person name="Maglott D."/>
            <person name="Birtle Z."/>
            <person name="Marques A.C."/>
            <person name="Graves T."/>
            <person name="Zhou S."/>
            <person name="Teague B."/>
            <person name="Potamousis K."/>
            <person name="Churas C."/>
            <person name="Place M."/>
            <person name="Herschleb J."/>
            <person name="Runnheim R."/>
            <person name="Forrest D."/>
            <person name="Amos-Landgraf J."/>
            <person name="Schwartz D.C."/>
            <person name="Cheng Z."/>
            <person name="Lindblad-Toh K."/>
            <person name="Eichler E.E."/>
            <person name="Ponting C.P."/>
        </authorList>
    </citation>
    <scope>NUCLEOTIDE SEQUENCE [LARGE SCALE GENOMIC DNA]</scope>
    <source>
        <strain evidence="5 7">C57BL/6J</strain>
    </source>
</reference>
<reference evidence="4" key="1">
    <citation type="journal article" date="2004" name="Genome Res.">
        <title>The status, quality, and expansion of the NIH full-length cDNA project: the Mammalian Gene Collection (MGC).</title>
        <authorList>
            <consortium name="The MGC Project Team"/>
            <person name="Gerhard D.S."/>
            <person name="Wagner L."/>
            <person name="Feingold E.A."/>
            <person name="Shenmen C.M."/>
            <person name="Grouse L.H."/>
            <person name="Schuler G."/>
            <person name="Klein S.L."/>
            <person name="Old S."/>
            <person name="Rasooly R."/>
            <person name="Good P."/>
            <person name="Guyer M."/>
            <person name="Peck A.M."/>
            <person name="Derge J.G."/>
            <person name="Lipman D."/>
            <person name="Collins F.S."/>
            <person name="Jang W."/>
            <person name="Sherry S."/>
            <person name="Feolo M."/>
            <person name="Misquitta L."/>
            <person name="Lee E."/>
            <person name="Rotmistrovsky K."/>
            <person name="Greenhut S.F."/>
            <person name="Schaefer C.F."/>
            <person name="Buetow K."/>
            <person name="Bonner T.I."/>
            <person name="Haussler D."/>
            <person name="Kent J."/>
            <person name="Kiekhaus M."/>
            <person name="Furey T."/>
            <person name="Brent M."/>
            <person name="Prange C."/>
            <person name="Schreiber K."/>
            <person name="Shapiro N."/>
            <person name="Bhat N.K."/>
            <person name="Hopkins R.F."/>
            <person name="Hsie F."/>
            <person name="Driscoll T."/>
            <person name="Soares M.B."/>
            <person name="Casavant T.L."/>
            <person name="Scheetz T.E."/>
            <person name="Brown-stein M.J."/>
            <person name="Usdin T.B."/>
            <person name="Toshiyuki S."/>
            <person name="Carninci P."/>
            <person name="Piao Y."/>
            <person name="Dudekula D.B."/>
            <person name="Ko M.S."/>
            <person name="Kawakami K."/>
            <person name="Suzuki Y."/>
            <person name="Sugano S."/>
            <person name="Gruber C.E."/>
            <person name="Smith M.R."/>
            <person name="Simmons B."/>
            <person name="Moore T."/>
            <person name="Waterman R."/>
            <person name="Johnson S.L."/>
            <person name="Ruan Y."/>
            <person name="Wei C.L."/>
            <person name="Mathavan S."/>
            <person name="Gunaratne P.H."/>
            <person name="Wu J."/>
            <person name="Garcia A.M."/>
            <person name="Hulyk S.W."/>
            <person name="Fuh E."/>
            <person name="Yuan Y."/>
            <person name="Sneed A."/>
            <person name="Kowis C."/>
            <person name="Hodgson A."/>
            <person name="Muzny D.M."/>
            <person name="McPherson J."/>
            <person name="Gibbs R.A."/>
            <person name="Fahey J."/>
            <person name="Helton E."/>
            <person name="Ketteman M."/>
            <person name="Madan A."/>
            <person name="Rodrigues S."/>
            <person name="Sanchez A."/>
            <person name="Whiting M."/>
            <person name="Madari A."/>
            <person name="Young A.C."/>
            <person name="Wetherby K.D."/>
            <person name="Granite S.J."/>
            <person name="Kwong P.N."/>
            <person name="Brinkley C.P."/>
            <person name="Pearson R.L."/>
            <person name="Bouffard G.G."/>
            <person name="Blakesly R.W."/>
            <person name="Green E.D."/>
            <person name="Dickson M.C."/>
            <person name="Rodriguez A.C."/>
            <person name="Grimwood J."/>
            <person name="Schmutz J."/>
            <person name="Myers R.M."/>
            <person name="Butterfield Y.S."/>
            <person name="Griffith M."/>
            <person name="Griffith O.L."/>
            <person name="Krzywinski M.I."/>
            <person name="Liao N."/>
            <person name="Morin R."/>
            <person name="Morrin R."/>
            <person name="Palmquist D."/>
            <person name="Petrescu A.S."/>
            <person name="Skalska U."/>
            <person name="Smailus D.E."/>
            <person name="Stott J.M."/>
            <person name="Schnerch A."/>
            <person name="Schein J.E."/>
            <person name="Jones S.J."/>
            <person name="Holt R.A."/>
            <person name="Baross A."/>
            <person name="Marra M.A."/>
            <person name="Clifton S."/>
            <person name="Makowski K.A."/>
            <person name="Bosak S."/>
            <person name="Malek J."/>
        </authorList>
    </citation>
    <scope>NUCLEOTIDE SEQUENCE [LARGE SCALE MRNA]</scope>
    <source>
        <tissue evidence="4">PCR rescued clones</tissue>
    </source>
</reference>
<accession>F6VS49</accession>
<dbReference type="ProteomicsDB" id="355441"/>
<dbReference type="PANTHER" id="PTHR14096">
    <property type="entry name" value="APOLIPOPROTEIN L"/>
    <property type="match status" value="1"/>
</dbReference>
<dbReference type="Ensembl" id="ENSMUST00000089450.5">
    <property type="protein sequence ID" value="ENSMUSP00000086873.5"/>
    <property type="gene ID" value="ENSMUSG00000056656.7"/>
</dbReference>
<dbReference type="PhosphoSitePlus" id="A2VDH7"/>
<dbReference type="GO" id="GO:0008289">
    <property type="term" value="F:lipid binding"/>
    <property type="evidence" value="ECO:0000266"/>
    <property type="project" value="GO_Central"/>
</dbReference>
<dbReference type="UCSC" id="uc007woa.2">
    <property type="organism name" value="mouse"/>
</dbReference>
<dbReference type="GO" id="GO:0034364">
    <property type="term" value="C:high-density lipoprotein particle"/>
    <property type="evidence" value="ECO:0000266"/>
    <property type="project" value="GO_Central"/>
</dbReference>
<dbReference type="RefSeq" id="NP_001075439.1">
    <property type="nucleotide sequence ID" value="NM_001081970.2"/>
</dbReference>
<feature type="transmembrane region" description="Helical" evidence="3">
    <location>
        <begin position="151"/>
        <end position="176"/>
    </location>
</feature>
<evidence type="ECO:0000313" key="7">
    <source>
        <dbReference type="Proteomes" id="UP000000589"/>
    </source>
</evidence>
<dbReference type="CTD" id="239552"/>
<evidence type="ECO:0000313" key="4">
    <source>
        <dbReference type="EMBL" id="AAI29973.1"/>
    </source>
</evidence>
<sequence length="339" mass="36196">MDPSDCEDAPGDRTFIEEAAEYLQHTSGREDLRLLLTEDGAWEAFVAEAELSRADADTLRDALHALTANLAVEDQERLQRDLQDMERFMDAFPQVKLELEGHIGKLRTLADKVDKVHRDCTISKLVAGSTSTVSGILTLLGLTLVPVTAGISLVLLATGMGLGAAAAVTSVSSGIVDYTSRSLAKTEASHLVSTGMAKVKMVADAVVHSGPQVLSLSENCCRVLRCIEQSIYAIKLTKANPALAASAMGSTSAQSGKHVKKAFKGTALAISRRARIMGIATAGVSLVGDVISLVKQSKNLHKGTKAKSAEELRQQARELEEKLEALIQMYEGLQAGSRR</sequence>
<evidence type="ECO:0000313" key="6">
    <source>
        <dbReference type="MGI" id="MGI:2444921"/>
    </source>
</evidence>
<dbReference type="GO" id="GO:0042157">
    <property type="term" value="P:lipoprotein metabolic process"/>
    <property type="evidence" value="ECO:0007669"/>
    <property type="project" value="InterPro"/>
</dbReference>
<dbReference type="EMBL" id="BC129972">
    <property type="protein sequence ID" value="AAI29973.1"/>
    <property type="molecule type" value="mRNA"/>
</dbReference>
<evidence type="ECO:0000256" key="1">
    <source>
        <dbReference type="ARBA" id="ARBA00010090"/>
    </source>
</evidence>
<dbReference type="eggNOG" id="ENOG502RZGU">
    <property type="taxonomic scope" value="Eukaryota"/>
</dbReference>
<dbReference type="GeneID" id="239552"/>
<comment type="similarity">
    <text evidence="1">Belongs to the apolipoprotein L family.</text>
</comment>
<dbReference type="ExpressionAtlas" id="A2VDH7">
    <property type="expression patterns" value="baseline and differential"/>
</dbReference>
<dbReference type="STRING" id="10090.ENSMUSP00000064237"/>
<name>A2VDH7_MOUSE</name>
<feature type="transmembrane region" description="Helical" evidence="3">
    <location>
        <begin position="125"/>
        <end position="145"/>
    </location>
</feature>
<dbReference type="AGR" id="MGI:2444921"/>
<keyword evidence="3" id="KW-1133">Transmembrane helix</keyword>
<dbReference type="MGI" id="MGI:2444921">
    <property type="gene designation" value="Apol8"/>
</dbReference>
<dbReference type="Reactome" id="R-MMU-2168880">
    <property type="pathway name" value="Scavenging of heme from plasma"/>
</dbReference>
<dbReference type="PaxDb" id="10090-ENSMUSP00000064237"/>
<dbReference type="RefSeq" id="NP_001344824.1">
    <property type="nucleotide sequence ID" value="NM_001357895.1"/>
</dbReference>
<dbReference type="Bgee" id="ENSMUSG00000056656">
    <property type="expression patterns" value="Expressed in lumbar subsegment of spinal cord and 77 other cell types or tissues"/>
</dbReference>
<dbReference type="SMR" id="A2VDH7"/>
<dbReference type="AlphaFoldDB" id="A2VDH7"/>
<dbReference type="GO" id="GO:0006869">
    <property type="term" value="P:lipid transport"/>
    <property type="evidence" value="ECO:0007669"/>
    <property type="project" value="InterPro"/>
</dbReference>
<gene>
    <name evidence="4 5 6" type="primary">Apol8</name>
</gene>
<dbReference type="Pfam" id="PF05461">
    <property type="entry name" value="ApoL"/>
    <property type="match status" value="1"/>
</dbReference>
<evidence type="ECO:0000256" key="2">
    <source>
        <dbReference type="SAM" id="Coils"/>
    </source>
</evidence>
<dbReference type="Reactome" id="R-MMU-381426">
    <property type="pathway name" value="Regulation of Insulin-like Growth Factor (IGF) transport and uptake by Insulin-like Growth Factor Binding Proteins (IGFBPs)"/>
</dbReference>
<accession>A2VDH7</accession>
<dbReference type="BioGRID-ORCS" id="239552">
    <property type="hits" value="4 hits in 80 CRISPR screens"/>
</dbReference>
<dbReference type="VEuPathDB" id="HostDB:ENSMUSG00000056656"/>
<keyword evidence="2" id="KW-0175">Coiled coil</keyword>
<dbReference type="InterPro" id="IPR008405">
    <property type="entry name" value="ApoL"/>
</dbReference>
<dbReference type="OMA" id="INIHAME"/>
<dbReference type="PANTHER" id="PTHR14096:SF63">
    <property type="entry name" value="APOLIPOPROTEIN L 8"/>
    <property type="match status" value="1"/>
</dbReference>
<accession>F7B5U4</accession>
<dbReference type="GO" id="GO:0034361">
    <property type="term" value="C:very-low-density lipoprotein particle"/>
    <property type="evidence" value="ECO:0000266"/>
    <property type="project" value="GO_Central"/>
</dbReference>
<feature type="coiled-coil region" evidence="2">
    <location>
        <begin position="302"/>
        <end position="336"/>
    </location>
</feature>
<evidence type="ECO:0000313" key="5">
    <source>
        <dbReference type="Ensembl" id="ENSMUSP00000064237.3"/>
    </source>
</evidence>
<keyword evidence="3" id="KW-0472">Membrane</keyword>
<protein>
    <submittedName>
        <fullName evidence="4 5">Apolipoprotein L 8</fullName>
    </submittedName>
</protein>
<dbReference type="GO" id="GO:0005254">
    <property type="term" value="F:chloride channel activity"/>
    <property type="evidence" value="ECO:0000266"/>
    <property type="project" value="GO_Central"/>
</dbReference>
<dbReference type="Reactome" id="R-MMU-8957275">
    <property type="pathway name" value="Post-translational protein phosphorylation"/>
</dbReference>
<evidence type="ECO:0000256" key="3">
    <source>
        <dbReference type="SAM" id="Phobius"/>
    </source>
</evidence>
<dbReference type="Proteomes" id="UP000000589">
    <property type="component" value="Chromosome 15"/>
</dbReference>
<keyword evidence="7" id="KW-1185">Reference proteome</keyword>
<organism evidence="4">
    <name type="scientific">Mus musculus</name>
    <name type="common">Mouse</name>
    <dbReference type="NCBI Taxonomy" id="10090"/>
    <lineage>
        <taxon>Eukaryota</taxon>
        <taxon>Metazoa</taxon>
        <taxon>Chordata</taxon>
        <taxon>Craniata</taxon>
        <taxon>Vertebrata</taxon>
        <taxon>Euteleostomi</taxon>
        <taxon>Mammalia</taxon>
        <taxon>Eutheria</taxon>
        <taxon>Euarchontoglires</taxon>
        <taxon>Glires</taxon>
        <taxon>Rodentia</taxon>
        <taxon>Myomorpha</taxon>
        <taxon>Muroidea</taxon>
        <taxon>Muridae</taxon>
        <taxon>Murinae</taxon>
        <taxon>Mus</taxon>
        <taxon>Mus</taxon>
    </lineage>
</organism>
<reference evidence="5" key="3">
    <citation type="journal article" date="2011" name="PLoS Biol.">
        <title>Modernizing reference genome assemblies.</title>
        <authorList>
            <person name="Church D.M."/>
            <person name="Schneider V.A."/>
            <person name="Graves T."/>
            <person name="Auger K."/>
            <person name="Cunningham F."/>
            <person name="Bouk N."/>
            <person name="Chen H.C."/>
            <person name="Agarwala R."/>
            <person name="McLaren W.M."/>
            <person name="Ritchie G.R."/>
            <person name="Albracht D."/>
            <person name="Kremitzki M."/>
            <person name="Rock S."/>
            <person name="Kotkiewicz H."/>
            <person name="Kremitzki C."/>
            <person name="Wollam A."/>
            <person name="Trani L."/>
            <person name="Fulton L."/>
            <person name="Fulton R."/>
            <person name="Matthews L."/>
            <person name="Whitehead S."/>
            <person name="Chow W."/>
            <person name="Torrance J."/>
            <person name="Dunn M."/>
            <person name="Harden G."/>
            <person name="Threadgold G."/>
            <person name="Wood J."/>
            <person name="Collins J."/>
            <person name="Heath P."/>
            <person name="Griffiths G."/>
            <person name="Pelan S."/>
            <person name="Grafham D."/>
            <person name="Eichler E.E."/>
            <person name="Weinstock G."/>
            <person name="Mardis E.R."/>
            <person name="Wilson R.K."/>
            <person name="Howe K."/>
            <person name="Flicek P."/>
            <person name="Hubbard T."/>
        </authorList>
    </citation>
    <scope>NUCLEOTIDE SEQUENCE [LARGE SCALE GENOMIC DNA]</scope>
    <source>
        <strain evidence="5">C57BL/6J</strain>
    </source>
</reference>
<dbReference type="RefSeq" id="XP_030104414.1">
    <property type="nucleotide sequence ID" value="XM_030248554.2"/>
</dbReference>
<dbReference type="HOGENOM" id="CLU_046288_1_0_1"/>
<reference evidence="5" key="4">
    <citation type="submission" date="2025-05" db="UniProtKB">
        <authorList>
            <consortium name="Ensembl"/>
        </authorList>
    </citation>
    <scope>IDENTIFICATION</scope>
    <source>
        <strain evidence="5">C57BL/6J</strain>
    </source>
</reference>
<dbReference type="ProteomicsDB" id="328591"/>
<keyword evidence="3" id="KW-0812">Transmembrane</keyword>
<dbReference type="KEGG" id="mmu:239552"/>
<keyword evidence="4" id="KW-0449">Lipoprotein</keyword>